<dbReference type="PANTHER" id="PTHR37464">
    <property type="entry name" value="BLL2463 PROTEIN"/>
    <property type="match status" value="1"/>
</dbReference>
<keyword evidence="2" id="KW-1133">Transmembrane helix</keyword>
<dbReference type="InterPro" id="IPR002035">
    <property type="entry name" value="VWF_A"/>
</dbReference>
<dbReference type="OrthoDB" id="3336142at2"/>
<feature type="transmembrane region" description="Helical" evidence="2">
    <location>
        <begin position="395"/>
        <end position="415"/>
    </location>
</feature>
<dbReference type="PROSITE" id="PS50234">
    <property type="entry name" value="VWFA"/>
    <property type="match status" value="1"/>
</dbReference>
<dbReference type="Pfam" id="PF13519">
    <property type="entry name" value="VWA_2"/>
    <property type="match status" value="1"/>
</dbReference>
<dbReference type="SMART" id="SM00327">
    <property type="entry name" value="VWA"/>
    <property type="match status" value="1"/>
</dbReference>
<evidence type="ECO:0000313" key="5">
    <source>
        <dbReference type="EMBL" id="KUN06185.1"/>
    </source>
</evidence>
<dbReference type="PANTHER" id="PTHR37464:SF1">
    <property type="entry name" value="BLL2463 PROTEIN"/>
    <property type="match status" value="1"/>
</dbReference>
<dbReference type="InterPro" id="IPR036465">
    <property type="entry name" value="vWFA_dom_sf"/>
</dbReference>
<dbReference type="AlphaFoldDB" id="A0A101P762"/>
<evidence type="ECO:0000259" key="4">
    <source>
        <dbReference type="PROSITE" id="PS50234"/>
    </source>
</evidence>
<keyword evidence="2" id="KW-0812">Transmembrane</keyword>
<evidence type="ECO:0000256" key="3">
    <source>
        <dbReference type="SAM" id="SignalP"/>
    </source>
</evidence>
<organism evidence="5 6">
    <name type="scientific">Streptomyces yokosukanensis</name>
    <dbReference type="NCBI Taxonomy" id="67386"/>
    <lineage>
        <taxon>Bacteria</taxon>
        <taxon>Bacillati</taxon>
        <taxon>Actinomycetota</taxon>
        <taxon>Actinomycetes</taxon>
        <taxon>Kitasatosporales</taxon>
        <taxon>Streptomycetaceae</taxon>
        <taxon>Streptomyces</taxon>
    </lineage>
</organism>
<feature type="chain" id="PRO_5007102358" evidence="3">
    <location>
        <begin position="36"/>
        <end position="523"/>
    </location>
</feature>
<dbReference type="SUPFAM" id="SSF53300">
    <property type="entry name" value="vWA-like"/>
    <property type="match status" value="1"/>
</dbReference>
<dbReference type="EMBL" id="LMWN01000018">
    <property type="protein sequence ID" value="KUN06185.1"/>
    <property type="molecule type" value="Genomic_DNA"/>
</dbReference>
<sequence>MKHISPSRPLRFGRRCAAVLAVALLAATPVAGAHAAPEAGTGAPSRAEIYQELGLDQEPADYVILVDTSGSMAQGGRYSTVRSTLRPFLDGLTSRDHVALFTFDSRPEARYIGAAGDTRKIVSALPSKPNASGETDIGAALNAALNELGRDDASSVASIVLLTDGRHHPPRGSRYPTAGGAPWDALRKRAEGIAQRTDLAGYALPLGSGATGAQLLGDVVQNTSVLQPRGIQGLGSYLARAGDGARARKAGLLLAQDAGKGVSATWQGGGAADVTDGRATARLTLRSTTRHLPLTVDGLRASLVDPSLDVLGLPGEVTLQPGASRTFEVGLRGRLTAGGLPYRRTEHREATLHLAGRVGSSWERPLAGDVKLDIPRAIRVGQQAVPLRATLGSVVLLPALVTTLVLLGLGAWLWWRRINRPPLHGELLLAPAIGEHDPVRVRLDGRRMALQPSPPVSGRGRVQGRLRSTGRGPQTDLRIRYTPDGSAGESRATCRPGGRVVVGGVSFTYVAEPAPAPADGLPR</sequence>
<dbReference type="CDD" id="cd00198">
    <property type="entry name" value="vWFA"/>
    <property type="match status" value="1"/>
</dbReference>
<feature type="domain" description="VWFA" evidence="4">
    <location>
        <begin position="61"/>
        <end position="241"/>
    </location>
</feature>
<dbReference type="Proteomes" id="UP000053127">
    <property type="component" value="Unassembled WGS sequence"/>
</dbReference>
<protein>
    <submittedName>
        <fullName evidence="5">Magnesium chelatase</fullName>
    </submittedName>
</protein>
<evidence type="ECO:0000256" key="2">
    <source>
        <dbReference type="SAM" id="Phobius"/>
    </source>
</evidence>
<gene>
    <name evidence="5" type="ORF">AQI95_14925</name>
</gene>
<evidence type="ECO:0000256" key="1">
    <source>
        <dbReference type="SAM" id="MobiDB-lite"/>
    </source>
</evidence>
<keyword evidence="3" id="KW-0732">Signal</keyword>
<dbReference type="Gene3D" id="3.40.50.410">
    <property type="entry name" value="von Willebrand factor, type A domain"/>
    <property type="match status" value="1"/>
</dbReference>
<accession>A0A101P762</accession>
<dbReference type="RefSeq" id="WP_067122687.1">
    <property type="nucleotide sequence ID" value="NZ_KQ948210.1"/>
</dbReference>
<dbReference type="STRING" id="67386.AQI95_14925"/>
<feature type="region of interest" description="Disordered" evidence="1">
    <location>
        <begin position="449"/>
        <end position="493"/>
    </location>
</feature>
<comment type="caution">
    <text evidence="5">The sequence shown here is derived from an EMBL/GenBank/DDBJ whole genome shotgun (WGS) entry which is preliminary data.</text>
</comment>
<evidence type="ECO:0000313" key="6">
    <source>
        <dbReference type="Proteomes" id="UP000053127"/>
    </source>
</evidence>
<name>A0A101P762_9ACTN</name>
<keyword evidence="2" id="KW-0472">Membrane</keyword>
<proteinExistence type="predicted"/>
<keyword evidence="6" id="KW-1185">Reference proteome</keyword>
<reference evidence="5 6" key="1">
    <citation type="submission" date="2015-10" db="EMBL/GenBank/DDBJ databases">
        <title>Draft genome sequence of Streptomyces yokosukanensis DSM 40224, type strain for the species Streptomyces yokosukanensis.</title>
        <authorList>
            <person name="Ruckert C."/>
            <person name="Winkler A."/>
            <person name="Kalinowski J."/>
            <person name="Kampfer P."/>
            <person name="Glaeser S."/>
        </authorList>
    </citation>
    <scope>NUCLEOTIDE SEQUENCE [LARGE SCALE GENOMIC DNA]</scope>
    <source>
        <strain evidence="5 6">DSM 40224</strain>
    </source>
</reference>
<feature type="signal peptide" evidence="3">
    <location>
        <begin position="1"/>
        <end position="35"/>
    </location>
</feature>